<feature type="compositionally biased region" description="Low complexity" evidence="4">
    <location>
        <begin position="168"/>
        <end position="192"/>
    </location>
</feature>
<organism evidence="6 7">
    <name type="scientific">Dunaliella salina</name>
    <name type="common">Green alga</name>
    <name type="synonym">Protococcus salinus</name>
    <dbReference type="NCBI Taxonomy" id="3046"/>
    <lineage>
        <taxon>Eukaryota</taxon>
        <taxon>Viridiplantae</taxon>
        <taxon>Chlorophyta</taxon>
        <taxon>core chlorophytes</taxon>
        <taxon>Chlorophyceae</taxon>
        <taxon>CS clade</taxon>
        <taxon>Chlamydomonadales</taxon>
        <taxon>Dunaliellaceae</taxon>
        <taxon>Dunaliella</taxon>
    </lineage>
</organism>
<feature type="active site" description="Proton acceptor" evidence="2">
    <location>
        <position position="503"/>
    </location>
</feature>
<dbReference type="PANTHER" id="PTHR12406">
    <property type="entry name" value="CALCIUM-INDEPENDENT PHOSPHOLIPASE A2 IPLA2 -RELATED"/>
    <property type="match status" value="1"/>
</dbReference>
<dbReference type="InterPro" id="IPR002641">
    <property type="entry name" value="PNPLA_dom"/>
</dbReference>
<comment type="caution">
    <text evidence="2">Lacks conserved residue(s) required for the propagation of feature annotation.</text>
</comment>
<reference evidence="6" key="1">
    <citation type="submission" date="2017-08" db="EMBL/GenBank/DDBJ databases">
        <authorList>
            <person name="Polle J.E."/>
            <person name="Barry K."/>
            <person name="Cushman J."/>
            <person name="Schmutz J."/>
            <person name="Tran D."/>
            <person name="Hathwaick L.T."/>
            <person name="Yim W.C."/>
            <person name="Jenkins J."/>
            <person name="Mckie-Krisberg Z.M."/>
            <person name="Prochnik S."/>
            <person name="Lindquist E."/>
            <person name="Dockter R.B."/>
            <person name="Adam C."/>
            <person name="Molina H."/>
            <person name="Bunkerborg J."/>
            <person name="Jin E."/>
            <person name="Buchheim M."/>
            <person name="Magnuson J."/>
        </authorList>
    </citation>
    <scope>NUCLEOTIDE SEQUENCE</scope>
    <source>
        <strain evidence="6">CCAP 19/18</strain>
    </source>
</reference>
<feature type="compositionally biased region" description="Polar residues" evidence="4">
    <location>
        <begin position="127"/>
        <end position="141"/>
    </location>
</feature>
<evidence type="ECO:0000256" key="4">
    <source>
        <dbReference type="SAM" id="MobiDB-lite"/>
    </source>
</evidence>
<proteinExistence type="inferred from homology"/>
<dbReference type="PROSITE" id="PS51635">
    <property type="entry name" value="PNPLA"/>
    <property type="match status" value="1"/>
</dbReference>
<feature type="compositionally biased region" description="Basic and acidic residues" evidence="4">
    <location>
        <begin position="153"/>
        <end position="162"/>
    </location>
</feature>
<evidence type="ECO:0000256" key="1">
    <source>
        <dbReference type="ARBA" id="ARBA00023098"/>
    </source>
</evidence>
<dbReference type="PANTHER" id="PTHR12406:SF7">
    <property type="entry name" value="PATATIN-LIKE PHOSPHOLIPASE DOMAIN-CONTAINING PROTEIN 4"/>
    <property type="match status" value="1"/>
</dbReference>
<dbReference type="SUPFAM" id="SSF52151">
    <property type="entry name" value="FabD/lysophospholipase-like"/>
    <property type="match status" value="1"/>
</dbReference>
<comment type="caution">
    <text evidence="6">The sequence shown here is derived from an EMBL/GenBank/DDBJ whole genome shotgun (WGS) entry which is preliminary data.</text>
</comment>
<evidence type="ECO:0000256" key="2">
    <source>
        <dbReference type="PROSITE-ProRule" id="PRU01161"/>
    </source>
</evidence>
<keyword evidence="1 2" id="KW-0443">Lipid metabolism</keyword>
<feature type="short sequence motif" description="GXSXG" evidence="2">
    <location>
        <begin position="385"/>
        <end position="389"/>
    </location>
</feature>
<feature type="region of interest" description="Disordered" evidence="4">
    <location>
        <begin position="105"/>
        <end position="224"/>
    </location>
</feature>
<keyword evidence="2 3" id="KW-0378">Hydrolase</keyword>
<feature type="short sequence motif" description="DGA/G" evidence="2">
    <location>
        <begin position="503"/>
        <end position="505"/>
    </location>
</feature>
<name>A0ABQ7H4Q6_DUNSA</name>
<feature type="domain" description="PNPLA" evidence="5">
    <location>
        <begin position="352"/>
        <end position="516"/>
    </location>
</feature>
<evidence type="ECO:0000256" key="3">
    <source>
        <dbReference type="RuleBase" id="RU361262"/>
    </source>
</evidence>
<evidence type="ECO:0000259" key="5">
    <source>
        <dbReference type="PROSITE" id="PS51635"/>
    </source>
</evidence>
<feature type="region of interest" description="Disordered" evidence="4">
    <location>
        <begin position="304"/>
        <end position="336"/>
    </location>
</feature>
<feature type="active site" description="Nucleophile" evidence="2">
    <location>
        <position position="387"/>
    </location>
</feature>
<protein>
    <recommendedName>
        <fullName evidence="3">Patatin</fullName>
        <ecNumber evidence="3">3.1.1.-</ecNumber>
    </recommendedName>
</protein>
<dbReference type="InterPro" id="IPR033562">
    <property type="entry name" value="PLPL"/>
</dbReference>
<comment type="similarity">
    <text evidence="3">Belongs to the patatin family.</text>
</comment>
<sequence>MGPEGRAQTLESQLPCGEPLGEVTECNAPECVHKIVGGGGQHESTQRLPFRRNARLKDGGGNSIPATSSPLLTHLAAKGLPVGKKPHSSVTDSFAQVLRESLEQPHLCPTKQREQRQQHLQEGPCVQESQRSSPRYPSPFSQHRAHAACAPPPEDHSAEFFHDLACQPSLAPTPAMPSPTAAARTHAQQTAAEEAEEVGYCSGDESDDEGSSSSSSSSSTASSNDSVSFCSCSSSLEQDIDSSLSPFQDIDSSPSPFQTWAPHSLDKECSGHPQHPAGPLHRQSHLSAADAKHPDIAGVADKMAPGGRRSLHQHHQHHHPHHHHQHHHHHHLHSHDEMHPAVEAFLQDSLAFAFSGGGFFFPYSLGCVIQLADLGLLTDRTPLAGASCGAIIVACVNAGLDLHGLVPQLLEFAADCRTFGTAGRLRSVIEKFMRRALPPDAHLRCSGTCFLSLTKVFPYLKTCVVSDYTSKEDLVQAIATSCHIPAYNDGSFVKEFRGQYFVDGGLIRHIPALPLDHPASYVAGVSCVPFKFLENLPGVQRLRLLRSLSVSPDMFDTFPFAWSEIGGLVLAPAEDPVLLQMVDMGKRDIMQWVASVGLGPYVTGPKYNTKAFPRPPTHPSFAPHPPIPLSPSPLSTSSNPPQSPLWLLRVTRIGQQGLMAMALQLQQQRPRGCCTCAPAAAVRGMGVTAAQHPARTFTSTSLRVSCMV</sequence>
<accession>A0ABQ7H4Q6</accession>
<gene>
    <name evidence="6" type="ORF">DUNSADRAFT_10890</name>
</gene>
<comment type="domain">
    <text evidence="3">The nitrogen atoms of the two glycine residues in the GGXR motif define the oxyanion hole, and stabilize the oxyanion that forms during the nucleophilic attack by the catalytic serine during substrate cleavage.</text>
</comment>
<keyword evidence="7" id="KW-1185">Reference proteome</keyword>
<dbReference type="EMBL" id="MU069475">
    <property type="protein sequence ID" value="KAF5841827.1"/>
    <property type="molecule type" value="Genomic_DNA"/>
</dbReference>
<feature type="region of interest" description="Disordered" evidence="4">
    <location>
        <begin position="612"/>
        <end position="641"/>
    </location>
</feature>
<feature type="compositionally biased region" description="Pro residues" evidence="4">
    <location>
        <begin position="613"/>
        <end position="631"/>
    </location>
</feature>
<keyword evidence="2 3" id="KW-0442">Lipid degradation</keyword>
<dbReference type="EC" id="3.1.1.-" evidence="3"/>
<feature type="compositionally biased region" description="Low complexity" evidence="4">
    <location>
        <begin position="211"/>
        <end position="224"/>
    </location>
</feature>
<dbReference type="Pfam" id="PF01734">
    <property type="entry name" value="Patatin"/>
    <property type="match status" value="1"/>
</dbReference>
<feature type="compositionally biased region" description="Basic residues" evidence="4">
    <location>
        <begin position="309"/>
        <end position="333"/>
    </location>
</feature>
<feature type="region of interest" description="Disordered" evidence="4">
    <location>
        <begin position="242"/>
        <end position="290"/>
    </location>
</feature>
<dbReference type="InterPro" id="IPR016035">
    <property type="entry name" value="Acyl_Trfase/lysoPLipase"/>
</dbReference>
<comment type="function">
    <text evidence="3">Lipolytic acyl hydrolase (LAH).</text>
</comment>
<evidence type="ECO:0000313" key="6">
    <source>
        <dbReference type="EMBL" id="KAF5841827.1"/>
    </source>
</evidence>
<dbReference type="Proteomes" id="UP000815325">
    <property type="component" value="Unassembled WGS sequence"/>
</dbReference>
<feature type="compositionally biased region" description="Polar residues" evidence="4">
    <location>
        <begin position="242"/>
        <end position="258"/>
    </location>
</feature>
<evidence type="ECO:0000313" key="7">
    <source>
        <dbReference type="Proteomes" id="UP000815325"/>
    </source>
</evidence>